<organism evidence="2 3">
    <name type="scientific">Naasia lichenicola</name>
    <dbReference type="NCBI Taxonomy" id="2565933"/>
    <lineage>
        <taxon>Bacteria</taxon>
        <taxon>Bacillati</taxon>
        <taxon>Actinomycetota</taxon>
        <taxon>Actinomycetes</taxon>
        <taxon>Micrococcales</taxon>
        <taxon>Microbacteriaceae</taxon>
        <taxon>Naasia</taxon>
    </lineage>
</organism>
<reference evidence="2 3" key="1">
    <citation type="submission" date="2019-04" db="EMBL/GenBank/DDBJ databases">
        <authorList>
            <person name="Jiang L."/>
        </authorList>
    </citation>
    <scope>NUCLEOTIDE SEQUENCE [LARGE SCALE GENOMIC DNA]</scope>
    <source>
        <strain evidence="2 3">YIM 131853</strain>
    </source>
</reference>
<protein>
    <submittedName>
        <fullName evidence="2">Uncharacterized protein</fullName>
    </submittedName>
</protein>
<feature type="signal peptide" evidence="1">
    <location>
        <begin position="1"/>
        <end position="32"/>
    </location>
</feature>
<dbReference type="RefSeq" id="WP_136428867.1">
    <property type="nucleotide sequence ID" value="NZ_SSSM01000006.1"/>
</dbReference>
<keyword evidence="3" id="KW-1185">Reference proteome</keyword>
<accession>A0A4V3WSL8</accession>
<dbReference type="AlphaFoldDB" id="A0A4V3WSL8"/>
<evidence type="ECO:0000313" key="2">
    <source>
        <dbReference type="EMBL" id="THG28507.1"/>
    </source>
</evidence>
<sequence>MSERSRSRTAAVLIAGLATVLVLVACAPTAEAPTPTASSTAPTPFFASDEEALAAATAAYESYLEVSDQIAADGGADPTALKPLVSVEEYERQEQSFLGFTERGLHAEGSSQVDSERLEQANLVVGNVSIYLCLDVSEVRLMDDAGVDNTPVDRMDRLPLQVAFASEGESLLISQSSVWSGDNFC</sequence>
<comment type="caution">
    <text evidence="2">The sequence shown here is derived from an EMBL/GenBank/DDBJ whole genome shotgun (WGS) entry which is preliminary data.</text>
</comment>
<feature type="chain" id="PRO_5020401922" evidence="1">
    <location>
        <begin position="33"/>
        <end position="185"/>
    </location>
</feature>
<dbReference type="OrthoDB" id="5124656at2"/>
<name>A0A4V3WSL8_9MICO</name>
<proteinExistence type="predicted"/>
<gene>
    <name evidence="2" type="ORF">E6C64_16930</name>
</gene>
<dbReference type="Proteomes" id="UP000309133">
    <property type="component" value="Unassembled WGS sequence"/>
</dbReference>
<dbReference type="PROSITE" id="PS51257">
    <property type="entry name" value="PROKAR_LIPOPROTEIN"/>
    <property type="match status" value="1"/>
</dbReference>
<evidence type="ECO:0000313" key="3">
    <source>
        <dbReference type="Proteomes" id="UP000309133"/>
    </source>
</evidence>
<keyword evidence="1" id="KW-0732">Signal</keyword>
<evidence type="ECO:0000256" key="1">
    <source>
        <dbReference type="SAM" id="SignalP"/>
    </source>
</evidence>
<dbReference type="EMBL" id="SSSM01000006">
    <property type="protein sequence ID" value="THG28507.1"/>
    <property type="molecule type" value="Genomic_DNA"/>
</dbReference>